<dbReference type="PANTHER" id="PTHR43741:SF4">
    <property type="entry name" value="FMN-DEPENDENT NADH:QUINONE OXIDOREDUCTASE"/>
    <property type="match status" value="1"/>
</dbReference>
<comment type="function">
    <text evidence="6">Quinone reductase that provides resistance to thiol-specific stress caused by electrophilic quinones.</text>
</comment>
<dbReference type="GO" id="GO:0010181">
    <property type="term" value="F:FMN binding"/>
    <property type="evidence" value="ECO:0007669"/>
    <property type="project" value="UniProtKB-UniRule"/>
</dbReference>
<feature type="domain" description="Flavodoxin-like fold" evidence="7">
    <location>
        <begin position="2"/>
        <end position="184"/>
    </location>
</feature>
<keyword evidence="9" id="KW-1185">Reference proteome</keyword>
<comment type="catalytic activity">
    <reaction evidence="5">
        <text>N,N-dimethyl-1,4-phenylenediamine + anthranilate + 2 NAD(+) = 2-(4-dimethylaminophenyl)diazenylbenzoate + 2 NADH + 2 H(+)</text>
        <dbReference type="Rhea" id="RHEA:55872"/>
        <dbReference type="ChEBI" id="CHEBI:15378"/>
        <dbReference type="ChEBI" id="CHEBI:15783"/>
        <dbReference type="ChEBI" id="CHEBI:16567"/>
        <dbReference type="ChEBI" id="CHEBI:57540"/>
        <dbReference type="ChEBI" id="CHEBI:57945"/>
        <dbReference type="ChEBI" id="CHEBI:71579"/>
        <dbReference type="EC" id="1.7.1.17"/>
    </reaction>
    <physiologicalReaction direction="right-to-left" evidence="5">
        <dbReference type="Rhea" id="RHEA:55874"/>
    </physiologicalReaction>
</comment>
<dbReference type="EMBL" id="UGQL01000001">
    <property type="protein sequence ID" value="STZ27733.1"/>
    <property type="molecule type" value="Genomic_DNA"/>
</dbReference>
<dbReference type="PANTHER" id="PTHR43741">
    <property type="entry name" value="FMN-DEPENDENT NADH-AZOREDUCTASE 1"/>
    <property type="match status" value="1"/>
</dbReference>
<dbReference type="EC" id="1.7.1.17" evidence="6"/>
<dbReference type="HAMAP" id="MF_01216">
    <property type="entry name" value="Azoreductase_type1"/>
    <property type="match status" value="1"/>
</dbReference>
<dbReference type="Proteomes" id="UP000255024">
    <property type="component" value="Unassembled WGS sequence"/>
</dbReference>
<comment type="catalytic activity">
    <reaction evidence="6">
        <text>2 a quinone + NADH + H(+) = 2 a 1,4-benzosemiquinone + NAD(+)</text>
        <dbReference type="Rhea" id="RHEA:65952"/>
        <dbReference type="ChEBI" id="CHEBI:15378"/>
        <dbReference type="ChEBI" id="CHEBI:57540"/>
        <dbReference type="ChEBI" id="CHEBI:57945"/>
        <dbReference type="ChEBI" id="CHEBI:132124"/>
        <dbReference type="ChEBI" id="CHEBI:134225"/>
    </reaction>
</comment>
<gene>
    <name evidence="6 8" type="primary">azoR</name>
    <name evidence="8" type="ORF">NCTC11179_01269</name>
</gene>
<keyword evidence="2 6" id="KW-0288">FMN</keyword>
<evidence type="ECO:0000256" key="4">
    <source>
        <dbReference type="ARBA" id="ARBA00023027"/>
    </source>
</evidence>
<comment type="function">
    <text evidence="6">Also exhibits azoreductase activity. Catalyzes the reductive cleavage of the azo bond in aromatic azo compounds to the corresponding amines.</text>
</comment>
<evidence type="ECO:0000256" key="1">
    <source>
        <dbReference type="ARBA" id="ARBA00022630"/>
    </source>
</evidence>
<keyword evidence="4 6" id="KW-0520">NAD</keyword>
<feature type="binding site" evidence="6">
    <location>
        <begin position="16"/>
        <end position="18"/>
    </location>
    <ligand>
        <name>FMN</name>
        <dbReference type="ChEBI" id="CHEBI:58210"/>
    </ligand>
</feature>
<proteinExistence type="inferred from homology"/>
<evidence type="ECO:0000256" key="3">
    <source>
        <dbReference type="ARBA" id="ARBA00023002"/>
    </source>
</evidence>
<dbReference type="InterPro" id="IPR050104">
    <property type="entry name" value="FMN-dep_NADH:Q_OxRdtase_AzoR1"/>
</dbReference>
<evidence type="ECO:0000256" key="6">
    <source>
        <dbReference type="HAMAP-Rule" id="MF_01216"/>
    </source>
</evidence>
<evidence type="ECO:0000256" key="2">
    <source>
        <dbReference type="ARBA" id="ARBA00022643"/>
    </source>
</evidence>
<comment type="similarity">
    <text evidence="6">Belongs to the azoreductase type 1 family.</text>
</comment>
<dbReference type="GO" id="GO:0016655">
    <property type="term" value="F:oxidoreductase activity, acting on NAD(P)H, quinone or similar compound as acceptor"/>
    <property type="evidence" value="ECO:0007669"/>
    <property type="project" value="InterPro"/>
</dbReference>
<feature type="binding site" evidence="6">
    <location>
        <position position="10"/>
    </location>
    <ligand>
        <name>FMN</name>
        <dbReference type="ChEBI" id="CHEBI:58210"/>
    </ligand>
</feature>
<name>A0A378RL04_MYROD</name>
<dbReference type="GO" id="GO:0009055">
    <property type="term" value="F:electron transfer activity"/>
    <property type="evidence" value="ECO:0007669"/>
    <property type="project" value="UniProtKB-UniRule"/>
</dbReference>
<keyword evidence="1 6" id="KW-0285">Flavoprotein</keyword>
<keyword evidence="3 6" id="KW-0560">Oxidoreductase</keyword>
<organism evidence="8 9">
    <name type="scientific">Myroides odoratus</name>
    <name type="common">Flavobacterium odoratum</name>
    <dbReference type="NCBI Taxonomy" id="256"/>
    <lineage>
        <taxon>Bacteria</taxon>
        <taxon>Pseudomonadati</taxon>
        <taxon>Bacteroidota</taxon>
        <taxon>Flavobacteriia</taxon>
        <taxon>Flavobacteriales</taxon>
        <taxon>Flavobacteriaceae</taxon>
        <taxon>Myroides</taxon>
    </lineage>
</organism>
<dbReference type="InterPro" id="IPR003680">
    <property type="entry name" value="Flavodoxin_fold"/>
</dbReference>
<dbReference type="AlphaFoldDB" id="A0A378RL04"/>
<evidence type="ECO:0000313" key="9">
    <source>
        <dbReference type="Proteomes" id="UP000255024"/>
    </source>
</evidence>
<dbReference type="Pfam" id="PF02525">
    <property type="entry name" value="Flavodoxin_2"/>
    <property type="match status" value="1"/>
</dbReference>
<dbReference type="SUPFAM" id="SSF52218">
    <property type="entry name" value="Flavoproteins"/>
    <property type="match status" value="1"/>
</dbReference>
<dbReference type="EC" id="1.6.5.-" evidence="6"/>
<sequence length="197" mass="21852">MKTILHLTSSARGEQSHSTNLGLAIIKRLEEQEQVIAIETWDLVQNPPPLYSSEMIQSFYVAPDQPNYDSIPTLAYANRVVDKVKEADIIVISTPTYNFTVSAHLKAWVDQLVRMGVTYTYDEKGSRVGLITQKKVYLAIASGGIQPAGIVQDYLADYLKAVLKAYVGITAVVTYRIEGTAFPNFSPDYAGIVENFQ</sequence>
<dbReference type="RefSeq" id="WP_115090610.1">
    <property type="nucleotide sequence ID" value="NZ_CP068107.1"/>
</dbReference>
<comment type="caution">
    <text evidence="6">Lacks conserved residue(s) required for the propagation of feature annotation.</text>
</comment>
<reference evidence="8 9" key="1">
    <citation type="submission" date="2018-06" db="EMBL/GenBank/DDBJ databases">
        <authorList>
            <consortium name="Pathogen Informatics"/>
            <person name="Doyle S."/>
        </authorList>
    </citation>
    <scope>NUCLEOTIDE SEQUENCE [LARGE SCALE GENOMIC DNA]</scope>
    <source>
        <strain evidence="8 9">NCTC11179</strain>
    </source>
</reference>
<comment type="cofactor">
    <cofactor evidence="6">
        <name>FMN</name>
        <dbReference type="ChEBI" id="CHEBI:58210"/>
    </cofactor>
    <text evidence="6">Binds 1 FMN per subunit.</text>
</comment>
<evidence type="ECO:0000313" key="8">
    <source>
        <dbReference type="EMBL" id="STZ27733.1"/>
    </source>
</evidence>
<evidence type="ECO:0000256" key="5">
    <source>
        <dbReference type="ARBA" id="ARBA00048542"/>
    </source>
</evidence>
<dbReference type="InterPro" id="IPR029039">
    <property type="entry name" value="Flavoprotein-like_sf"/>
</dbReference>
<accession>A0A378RL04</accession>
<protein>
    <recommendedName>
        <fullName evidence="6">FMN dependent NADH:quinone oxidoreductase</fullName>
        <ecNumber evidence="6">1.6.5.-</ecNumber>
    </recommendedName>
    <alternativeName>
        <fullName evidence="6">Azo-dye reductase</fullName>
    </alternativeName>
    <alternativeName>
        <fullName evidence="6">FMN-dependent NADH-azo compound oxidoreductase</fullName>
    </alternativeName>
    <alternativeName>
        <fullName evidence="6">FMN-dependent NADH-azoreductase</fullName>
        <ecNumber evidence="6">1.7.1.17</ecNumber>
    </alternativeName>
</protein>
<comment type="subunit">
    <text evidence="6">Homodimer.</text>
</comment>
<dbReference type="GO" id="GO:0016652">
    <property type="term" value="F:oxidoreductase activity, acting on NAD(P)H as acceptor"/>
    <property type="evidence" value="ECO:0007669"/>
    <property type="project" value="UniProtKB-UniRule"/>
</dbReference>
<dbReference type="InterPro" id="IPR023048">
    <property type="entry name" value="NADH:quinone_OxRdtase_FMN_depd"/>
</dbReference>
<evidence type="ECO:0000259" key="7">
    <source>
        <dbReference type="Pfam" id="PF02525"/>
    </source>
</evidence>
<dbReference type="Gene3D" id="3.40.50.360">
    <property type="match status" value="1"/>
</dbReference>